<evidence type="ECO:0000256" key="4">
    <source>
        <dbReference type="ARBA" id="ARBA00022728"/>
    </source>
</evidence>
<feature type="region of interest" description="Disordered" evidence="11">
    <location>
        <begin position="161"/>
        <end position="204"/>
    </location>
</feature>
<dbReference type="InterPro" id="IPR012677">
    <property type="entry name" value="Nucleotide-bd_a/b_plait_sf"/>
</dbReference>
<evidence type="ECO:0000256" key="3">
    <source>
        <dbReference type="ARBA" id="ARBA00022664"/>
    </source>
</evidence>
<dbReference type="InterPro" id="IPR035979">
    <property type="entry name" value="RBD_domain_sf"/>
</dbReference>
<evidence type="ECO:0000313" key="13">
    <source>
        <dbReference type="EMBL" id="CAG8567260.1"/>
    </source>
</evidence>
<comment type="caution">
    <text evidence="13">The sequence shown here is derived from an EMBL/GenBank/DDBJ whole genome shotgun (WGS) entry which is preliminary data.</text>
</comment>
<accession>A0A9N9BKN2</accession>
<evidence type="ECO:0000256" key="9">
    <source>
        <dbReference type="ARBA" id="ARBA00023274"/>
    </source>
</evidence>
<feature type="compositionally biased region" description="Basic and acidic residues" evidence="11">
    <location>
        <begin position="179"/>
        <end position="204"/>
    </location>
</feature>
<evidence type="ECO:0000256" key="6">
    <source>
        <dbReference type="ARBA" id="ARBA00022884"/>
    </source>
</evidence>
<evidence type="ECO:0000256" key="7">
    <source>
        <dbReference type="ARBA" id="ARBA00023187"/>
    </source>
</evidence>
<sequence length="311" mass="35222">MSSILPNQTLYVRNLNEKINKEELRRSLYSLFSAYGRILDIVALKTIKMRGQAFIVFKEIQSATTAMRGLNGFMFYDKPMTCVGIKIFRVLRLVVSKYGLIIPSFSILQTSEGESARLNESDFILRKFFASIHANQTQQIEYSKNKSDAVAKLDGTWRKPGVAAASTGSQRTLGQAAPAEKRQREEEEFANYKRAADGGKLTDRESMTPEIEMEDETDLSQPSGVNITKGEQEPLNRILYIQNLPPDVTDEMLSFLFEQYPGFKEVRLVPGKSDIAFVEYESDNQAAIAKEVLNGFKITHDKEMRVTFAKR</sequence>
<dbReference type="SUPFAM" id="SSF54928">
    <property type="entry name" value="RNA-binding domain, RBD"/>
    <property type="match status" value="2"/>
</dbReference>
<feature type="domain" description="RRM" evidence="12">
    <location>
        <begin position="237"/>
        <end position="311"/>
    </location>
</feature>
<protein>
    <submittedName>
        <fullName evidence="13">8535_t:CDS:1</fullName>
    </submittedName>
</protein>
<dbReference type="GO" id="GO:0030532">
    <property type="term" value="C:small nuclear ribonucleoprotein complex"/>
    <property type="evidence" value="ECO:0007669"/>
    <property type="project" value="UniProtKB-ARBA"/>
</dbReference>
<comment type="similarity">
    <text evidence="2">Belongs to the RRM U1 A/B'' family.</text>
</comment>
<dbReference type="GO" id="GO:0006397">
    <property type="term" value="P:mRNA processing"/>
    <property type="evidence" value="ECO:0007669"/>
    <property type="project" value="UniProtKB-KW"/>
</dbReference>
<keyword evidence="5" id="KW-0677">Repeat</keyword>
<keyword evidence="7" id="KW-0508">mRNA splicing</keyword>
<dbReference type="AlphaFoldDB" id="A0A9N9BKN2"/>
<proteinExistence type="inferred from homology"/>
<keyword evidence="6 10" id="KW-0694">RNA-binding</keyword>
<evidence type="ECO:0000256" key="10">
    <source>
        <dbReference type="PROSITE-ProRule" id="PRU00176"/>
    </source>
</evidence>
<feature type="domain" description="RRM" evidence="12">
    <location>
        <begin position="8"/>
        <end position="80"/>
    </location>
</feature>
<dbReference type="OrthoDB" id="277802at2759"/>
<dbReference type="Gene3D" id="3.30.70.330">
    <property type="match status" value="2"/>
</dbReference>
<evidence type="ECO:0000256" key="2">
    <source>
        <dbReference type="ARBA" id="ARBA00007243"/>
    </source>
</evidence>
<dbReference type="CDD" id="cd12246">
    <property type="entry name" value="RRM1_U1A_like"/>
    <property type="match status" value="1"/>
</dbReference>
<dbReference type="Pfam" id="PF00076">
    <property type="entry name" value="RRM_1"/>
    <property type="match status" value="2"/>
</dbReference>
<evidence type="ECO:0000313" key="14">
    <source>
        <dbReference type="Proteomes" id="UP000789342"/>
    </source>
</evidence>
<dbReference type="GO" id="GO:0003723">
    <property type="term" value="F:RNA binding"/>
    <property type="evidence" value="ECO:0007669"/>
    <property type="project" value="UniProtKB-UniRule"/>
</dbReference>
<dbReference type="PROSITE" id="PS50102">
    <property type="entry name" value="RRM"/>
    <property type="match status" value="2"/>
</dbReference>
<evidence type="ECO:0000256" key="11">
    <source>
        <dbReference type="SAM" id="MobiDB-lite"/>
    </source>
</evidence>
<keyword evidence="4" id="KW-0747">Spliceosome</keyword>
<dbReference type="FunFam" id="3.30.70.330:FF:000039">
    <property type="entry name" value="U1 small nuclear ribonucleoprotein A"/>
    <property type="match status" value="1"/>
</dbReference>
<dbReference type="PANTHER" id="PTHR10501">
    <property type="entry name" value="U1 SMALL NUCLEAR RIBONUCLEOPROTEIN A/U2 SMALL NUCLEAR RIBONUCLEOPROTEIN B"/>
    <property type="match status" value="1"/>
</dbReference>
<dbReference type="GO" id="GO:0005681">
    <property type="term" value="C:spliceosomal complex"/>
    <property type="evidence" value="ECO:0007669"/>
    <property type="project" value="UniProtKB-KW"/>
</dbReference>
<evidence type="ECO:0000256" key="1">
    <source>
        <dbReference type="ARBA" id="ARBA00004123"/>
    </source>
</evidence>
<dbReference type="Proteomes" id="UP000789342">
    <property type="component" value="Unassembled WGS sequence"/>
</dbReference>
<dbReference type="InterPro" id="IPR000504">
    <property type="entry name" value="RRM_dom"/>
</dbReference>
<dbReference type="SMART" id="SM00360">
    <property type="entry name" value="RRM"/>
    <property type="match status" value="2"/>
</dbReference>
<keyword evidence="14" id="KW-1185">Reference proteome</keyword>
<evidence type="ECO:0000256" key="8">
    <source>
        <dbReference type="ARBA" id="ARBA00023242"/>
    </source>
</evidence>
<evidence type="ECO:0000259" key="12">
    <source>
        <dbReference type="PROSITE" id="PS50102"/>
    </source>
</evidence>
<gene>
    <name evidence="13" type="ORF">AMORRO_LOCUS6298</name>
</gene>
<keyword evidence="8" id="KW-0539">Nucleus</keyword>
<dbReference type="GO" id="GO:0008380">
    <property type="term" value="P:RNA splicing"/>
    <property type="evidence" value="ECO:0007669"/>
    <property type="project" value="UniProtKB-KW"/>
</dbReference>
<reference evidence="13" key="1">
    <citation type="submission" date="2021-06" db="EMBL/GenBank/DDBJ databases">
        <authorList>
            <person name="Kallberg Y."/>
            <person name="Tangrot J."/>
            <person name="Rosling A."/>
        </authorList>
    </citation>
    <scope>NUCLEOTIDE SEQUENCE</scope>
    <source>
        <strain evidence="13">CL551</strain>
    </source>
</reference>
<dbReference type="EMBL" id="CAJVPV010004130">
    <property type="protein sequence ID" value="CAG8567260.1"/>
    <property type="molecule type" value="Genomic_DNA"/>
</dbReference>
<comment type="subcellular location">
    <subcellularLocation>
        <location evidence="1">Nucleus</location>
    </subcellularLocation>
</comment>
<dbReference type="FunFam" id="3.30.70.330:FF:000029">
    <property type="entry name" value="U2 small nuclear ribonucleoprotein B"/>
    <property type="match status" value="1"/>
</dbReference>
<evidence type="ECO:0000256" key="5">
    <source>
        <dbReference type="ARBA" id="ARBA00022737"/>
    </source>
</evidence>
<keyword evidence="9" id="KW-0687">Ribonucleoprotein</keyword>
<organism evidence="13 14">
    <name type="scientific">Acaulospora morrowiae</name>
    <dbReference type="NCBI Taxonomy" id="94023"/>
    <lineage>
        <taxon>Eukaryota</taxon>
        <taxon>Fungi</taxon>
        <taxon>Fungi incertae sedis</taxon>
        <taxon>Mucoromycota</taxon>
        <taxon>Glomeromycotina</taxon>
        <taxon>Glomeromycetes</taxon>
        <taxon>Diversisporales</taxon>
        <taxon>Acaulosporaceae</taxon>
        <taxon>Acaulospora</taxon>
    </lineage>
</organism>
<keyword evidence="3" id="KW-0507">mRNA processing</keyword>
<name>A0A9N9BKN2_9GLOM</name>